<evidence type="ECO:0000256" key="1">
    <source>
        <dbReference type="ARBA" id="ARBA00004251"/>
    </source>
</evidence>
<keyword evidence="9" id="KW-0067">ATP-binding</keyword>
<keyword evidence="5" id="KW-0812">Transmembrane</keyword>
<keyword evidence="13" id="KW-1015">Disulfide bond</keyword>
<evidence type="ECO:0000259" key="16">
    <source>
        <dbReference type="Pfam" id="PF12810"/>
    </source>
</evidence>
<evidence type="ECO:0000256" key="6">
    <source>
        <dbReference type="ARBA" id="ARBA00022729"/>
    </source>
</evidence>
<evidence type="ECO:0000256" key="9">
    <source>
        <dbReference type="ARBA" id="ARBA00022840"/>
    </source>
</evidence>
<keyword evidence="10" id="KW-1133">Transmembrane helix</keyword>
<name>A2D7X2_TRIV3</name>
<evidence type="ECO:0000313" key="18">
    <source>
        <dbReference type="Proteomes" id="UP000001542"/>
    </source>
</evidence>
<dbReference type="GO" id="GO:0005524">
    <property type="term" value="F:ATP binding"/>
    <property type="evidence" value="ECO:0007669"/>
    <property type="project" value="UniProtKB-KW"/>
</dbReference>
<dbReference type="RefSeq" id="XP_001584391.1">
    <property type="nucleotide sequence ID" value="XM_001584341.1"/>
</dbReference>
<evidence type="ECO:0000256" key="2">
    <source>
        <dbReference type="ARBA" id="ARBA00011902"/>
    </source>
</evidence>
<evidence type="ECO:0000256" key="7">
    <source>
        <dbReference type="ARBA" id="ARBA00022741"/>
    </source>
</evidence>
<evidence type="ECO:0000256" key="8">
    <source>
        <dbReference type="ARBA" id="ARBA00022777"/>
    </source>
</evidence>
<dbReference type="GO" id="GO:0004714">
    <property type="term" value="F:transmembrane receptor protein tyrosine kinase activity"/>
    <property type="evidence" value="ECO:0007669"/>
    <property type="project" value="UniProtKB-EC"/>
</dbReference>
<dbReference type="KEGG" id="tva:5468969"/>
<dbReference type="VEuPathDB" id="TrichDB:TVAGG3_1045260"/>
<sequence>MKYWDTIDVSLFNSSLGKLTTELSLYKDVLTLKYPCVSSKCTPYVVKISPGSYKFWLYGASGGYLSSDLSKGGRGAYTSGILSSASDLTLYIYLGEQGKINASNGYNGGGNGTIHLEDSNTQGGSGGGASDIRLIPGSWDDFDSLKSRIMVSGGGAGSQFYNQLIKGGNSGLNGSDGTQYGIECSDPSIVLTNALGGKQTSGGQGGISYEFIDMNGQNGGFGFGGNACNAKYGSGGGSGYYGGGGASEKGCTVGSGAGGSSFVSGHPECDAITKEYSKENPIHSHQPIHHSGFKFQRPLIVNGESVLYFGHGKCEIEYLGPFHTCIFTFTANNYFISFLLKSFLIFIYD</sequence>
<keyword evidence="8" id="KW-0418">Kinase</keyword>
<evidence type="ECO:0000256" key="13">
    <source>
        <dbReference type="ARBA" id="ARBA00023157"/>
    </source>
</evidence>
<evidence type="ECO:0000313" key="17">
    <source>
        <dbReference type="EMBL" id="EAY23405.1"/>
    </source>
</evidence>
<dbReference type="SMR" id="A2D7X2"/>
<reference evidence="17" key="1">
    <citation type="submission" date="2006-10" db="EMBL/GenBank/DDBJ databases">
        <authorList>
            <person name="Amadeo P."/>
            <person name="Zhao Q."/>
            <person name="Wortman J."/>
            <person name="Fraser-Liggett C."/>
            <person name="Carlton J."/>
        </authorList>
    </citation>
    <scope>NUCLEOTIDE SEQUENCE</scope>
    <source>
        <strain evidence="17">G3</strain>
    </source>
</reference>
<dbReference type="EC" id="2.7.10.1" evidence="2"/>
<dbReference type="Pfam" id="PF12810">
    <property type="entry name" value="ALK_LTK_GRD"/>
    <property type="match status" value="1"/>
</dbReference>
<dbReference type="GO" id="GO:0005886">
    <property type="term" value="C:plasma membrane"/>
    <property type="evidence" value="ECO:0007669"/>
    <property type="project" value="UniProtKB-SubCell"/>
</dbReference>
<feature type="domain" description="ALK/LTK-like glycine-rich" evidence="16">
    <location>
        <begin position="44"/>
        <end position="319"/>
    </location>
</feature>
<evidence type="ECO:0000256" key="12">
    <source>
        <dbReference type="ARBA" id="ARBA00023137"/>
    </source>
</evidence>
<dbReference type="InterPro" id="IPR055163">
    <property type="entry name" value="ALK/LTK-like_GRD"/>
</dbReference>
<accession>A2D7X2</accession>
<keyword evidence="12" id="KW-0829">Tyrosine-protein kinase</keyword>
<gene>
    <name evidence="17" type="ORF">TVAG_070680</name>
</gene>
<evidence type="ECO:0000256" key="10">
    <source>
        <dbReference type="ARBA" id="ARBA00022989"/>
    </source>
</evidence>
<dbReference type="VEuPathDB" id="TrichDB:TVAG_070680"/>
<comment type="subcellular location">
    <subcellularLocation>
        <location evidence="1">Cell membrane</location>
        <topology evidence="1">Single-pass type I membrane protein</topology>
    </subcellularLocation>
</comment>
<dbReference type="InParanoid" id="A2D7X2"/>
<keyword evidence="6" id="KW-0732">Signal</keyword>
<keyword evidence="14" id="KW-0675">Receptor</keyword>
<keyword evidence="15" id="KW-0325">Glycoprotein</keyword>
<protein>
    <recommendedName>
        <fullName evidence="2">receptor protein-tyrosine kinase</fullName>
        <ecNumber evidence="2">2.7.10.1</ecNumber>
    </recommendedName>
</protein>
<keyword evidence="7" id="KW-0547">Nucleotide-binding</keyword>
<evidence type="ECO:0000256" key="3">
    <source>
        <dbReference type="ARBA" id="ARBA00022475"/>
    </source>
</evidence>
<dbReference type="EMBL" id="DS113178">
    <property type="protein sequence ID" value="EAY23405.1"/>
    <property type="molecule type" value="Genomic_DNA"/>
</dbReference>
<keyword evidence="18" id="KW-1185">Reference proteome</keyword>
<keyword evidence="11" id="KW-0472">Membrane</keyword>
<organism evidence="17 18">
    <name type="scientific">Trichomonas vaginalis (strain ATCC PRA-98 / G3)</name>
    <dbReference type="NCBI Taxonomy" id="412133"/>
    <lineage>
        <taxon>Eukaryota</taxon>
        <taxon>Metamonada</taxon>
        <taxon>Parabasalia</taxon>
        <taxon>Trichomonadida</taxon>
        <taxon>Trichomonadidae</taxon>
        <taxon>Trichomonas</taxon>
    </lineage>
</organism>
<reference evidence="17" key="2">
    <citation type="journal article" date="2007" name="Science">
        <title>Draft genome sequence of the sexually transmitted pathogen Trichomonas vaginalis.</title>
        <authorList>
            <person name="Carlton J.M."/>
            <person name="Hirt R.P."/>
            <person name="Silva J.C."/>
            <person name="Delcher A.L."/>
            <person name="Schatz M."/>
            <person name="Zhao Q."/>
            <person name="Wortman J.R."/>
            <person name="Bidwell S.L."/>
            <person name="Alsmark U.C.M."/>
            <person name="Besteiro S."/>
            <person name="Sicheritz-Ponten T."/>
            <person name="Noel C.J."/>
            <person name="Dacks J.B."/>
            <person name="Foster P.G."/>
            <person name="Simillion C."/>
            <person name="Van de Peer Y."/>
            <person name="Miranda-Saavedra D."/>
            <person name="Barton G.J."/>
            <person name="Westrop G.D."/>
            <person name="Mueller S."/>
            <person name="Dessi D."/>
            <person name="Fiori P.L."/>
            <person name="Ren Q."/>
            <person name="Paulsen I."/>
            <person name="Zhang H."/>
            <person name="Bastida-Corcuera F.D."/>
            <person name="Simoes-Barbosa A."/>
            <person name="Brown M.T."/>
            <person name="Hayes R.D."/>
            <person name="Mukherjee M."/>
            <person name="Okumura C.Y."/>
            <person name="Schneider R."/>
            <person name="Smith A.J."/>
            <person name="Vanacova S."/>
            <person name="Villalvazo M."/>
            <person name="Haas B.J."/>
            <person name="Pertea M."/>
            <person name="Feldblyum T.V."/>
            <person name="Utterback T.R."/>
            <person name="Shu C.L."/>
            <person name="Osoegawa K."/>
            <person name="de Jong P.J."/>
            <person name="Hrdy I."/>
            <person name="Horvathova L."/>
            <person name="Zubacova Z."/>
            <person name="Dolezal P."/>
            <person name="Malik S.B."/>
            <person name="Logsdon J.M. Jr."/>
            <person name="Henze K."/>
            <person name="Gupta A."/>
            <person name="Wang C.C."/>
            <person name="Dunne R.L."/>
            <person name="Upcroft J.A."/>
            <person name="Upcroft P."/>
            <person name="White O."/>
            <person name="Salzberg S.L."/>
            <person name="Tang P."/>
            <person name="Chiu C.-H."/>
            <person name="Lee Y.-S."/>
            <person name="Embley T.M."/>
            <person name="Coombs G.H."/>
            <person name="Mottram J.C."/>
            <person name="Tachezy J."/>
            <person name="Fraser-Liggett C.M."/>
            <person name="Johnson P.J."/>
        </authorList>
    </citation>
    <scope>NUCLEOTIDE SEQUENCE [LARGE SCALE GENOMIC DNA]</scope>
    <source>
        <strain evidence="17">G3</strain>
    </source>
</reference>
<keyword evidence="4" id="KW-0808">Transferase</keyword>
<dbReference type="Proteomes" id="UP000001542">
    <property type="component" value="Unassembled WGS sequence"/>
</dbReference>
<evidence type="ECO:0000256" key="4">
    <source>
        <dbReference type="ARBA" id="ARBA00022679"/>
    </source>
</evidence>
<evidence type="ECO:0000256" key="11">
    <source>
        <dbReference type="ARBA" id="ARBA00023136"/>
    </source>
</evidence>
<dbReference type="AlphaFoldDB" id="A2D7X2"/>
<evidence type="ECO:0000256" key="15">
    <source>
        <dbReference type="ARBA" id="ARBA00023180"/>
    </source>
</evidence>
<evidence type="ECO:0000256" key="14">
    <source>
        <dbReference type="ARBA" id="ARBA00023170"/>
    </source>
</evidence>
<proteinExistence type="predicted"/>
<evidence type="ECO:0000256" key="5">
    <source>
        <dbReference type="ARBA" id="ARBA00022692"/>
    </source>
</evidence>
<keyword evidence="3" id="KW-1003">Cell membrane</keyword>